<sequence length="273" mass="29743">MEMNTGLISLLVWDMASPAVKPVQMDRLPLPVTISFIRSKVQEGEIIRIGNKIFSKVMCIGRVVSSRTIRTLSSIEYVVTDPSEGPDTVEEISVLHRNESSSPKECEKIEQFTPGTSVFISGKLTRFKGAVAIQANYMRKLICPDEYECLRMEAFLAFQFHTKNPSLRTPIRRAQGSPLPTSARAFSPFTPPSSAGGKRLSSSISSFTPTSKRANIVSGSAARAVIDVSADRKPAEKSSTEKVGAPACIQGKADTVEEAGSQDSFEDGVFFEK</sequence>
<dbReference type="SUPFAM" id="SSF50249">
    <property type="entry name" value="Nucleic acid-binding proteins"/>
    <property type="match status" value="1"/>
</dbReference>
<keyword evidence="3" id="KW-1185">Reference proteome</keyword>
<dbReference type="OrthoDB" id="5837223at2759"/>
<dbReference type="AlphaFoldDB" id="A0A368FIH3"/>
<dbReference type="EMBL" id="JOJR01001323">
    <property type="protein sequence ID" value="RCN31348.1"/>
    <property type="molecule type" value="Genomic_DNA"/>
</dbReference>
<evidence type="ECO:0000256" key="1">
    <source>
        <dbReference type="SAM" id="MobiDB-lite"/>
    </source>
</evidence>
<dbReference type="Proteomes" id="UP000252519">
    <property type="component" value="Unassembled WGS sequence"/>
</dbReference>
<reference evidence="2 3" key="1">
    <citation type="submission" date="2014-10" db="EMBL/GenBank/DDBJ databases">
        <title>Draft genome of the hookworm Ancylostoma caninum.</title>
        <authorList>
            <person name="Mitreva M."/>
        </authorList>
    </citation>
    <scope>NUCLEOTIDE SEQUENCE [LARGE SCALE GENOMIC DNA]</scope>
    <source>
        <strain evidence="2 3">Baltimore</strain>
    </source>
</reference>
<proteinExistence type="predicted"/>
<evidence type="ECO:0000313" key="2">
    <source>
        <dbReference type="EMBL" id="RCN31348.1"/>
    </source>
</evidence>
<feature type="region of interest" description="Disordered" evidence="1">
    <location>
        <begin position="177"/>
        <end position="206"/>
    </location>
</feature>
<dbReference type="STRING" id="29170.A0A368FIH3"/>
<dbReference type="Gene3D" id="2.40.50.140">
    <property type="entry name" value="Nucleic acid-binding proteins"/>
    <property type="match status" value="1"/>
</dbReference>
<name>A0A368FIH3_ANCCA</name>
<protein>
    <submittedName>
        <fullName evidence="2">Nucleic acid-binding domain protein</fullName>
    </submittedName>
</protein>
<dbReference type="InterPro" id="IPR012340">
    <property type="entry name" value="NA-bd_OB-fold"/>
</dbReference>
<comment type="caution">
    <text evidence="2">The sequence shown here is derived from an EMBL/GenBank/DDBJ whole genome shotgun (WGS) entry which is preliminary data.</text>
</comment>
<evidence type="ECO:0000313" key="3">
    <source>
        <dbReference type="Proteomes" id="UP000252519"/>
    </source>
</evidence>
<gene>
    <name evidence="2" type="ORF">ANCCAN_22869</name>
</gene>
<accession>A0A368FIH3</accession>
<organism evidence="2 3">
    <name type="scientific">Ancylostoma caninum</name>
    <name type="common">Dog hookworm</name>
    <dbReference type="NCBI Taxonomy" id="29170"/>
    <lineage>
        <taxon>Eukaryota</taxon>
        <taxon>Metazoa</taxon>
        <taxon>Ecdysozoa</taxon>
        <taxon>Nematoda</taxon>
        <taxon>Chromadorea</taxon>
        <taxon>Rhabditida</taxon>
        <taxon>Rhabditina</taxon>
        <taxon>Rhabditomorpha</taxon>
        <taxon>Strongyloidea</taxon>
        <taxon>Ancylostomatidae</taxon>
        <taxon>Ancylostomatinae</taxon>
        <taxon>Ancylostoma</taxon>
    </lineage>
</organism>